<protein>
    <recommendedName>
        <fullName evidence="1">VOC domain-containing protein</fullName>
    </recommendedName>
</protein>
<organism evidence="2 3">
    <name type="scientific">Pseudonocardia xishanensis</name>
    <dbReference type="NCBI Taxonomy" id="630995"/>
    <lineage>
        <taxon>Bacteria</taxon>
        <taxon>Bacillati</taxon>
        <taxon>Actinomycetota</taxon>
        <taxon>Actinomycetes</taxon>
        <taxon>Pseudonocardiales</taxon>
        <taxon>Pseudonocardiaceae</taxon>
        <taxon>Pseudonocardia</taxon>
    </lineage>
</organism>
<dbReference type="Proteomes" id="UP001501598">
    <property type="component" value="Unassembled WGS sequence"/>
</dbReference>
<keyword evidence="3" id="KW-1185">Reference proteome</keyword>
<dbReference type="PROSITE" id="PS51819">
    <property type="entry name" value="VOC"/>
    <property type="match status" value="1"/>
</dbReference>
<evidence type="ECO:0000313" key="2">
    <source>
        <dbReference type="EMBL" id="GAA4544143.1"/>
    </source>
</evidence>
<proteinExistence type="predicted"/>
<feature type="domain" description="VOC" evidence="1">
    <location>
        <begin position="177"/>
        <end position="303"/>
    </location>
</feature>
<gene>
    <name evidence="2" type="ORF">GCM10023175_21820</name>
</gene>
<evidence type="ECO:0000313" key="3">
    <source>
        <dbReference type="Proteomes" id="UP001501598"/>
    </source>
</evidence>
<dbReference type="InterPro" id="IPR037523">
    <property type="entry name" value="VOC_core"/>
</dbReference>
<dbReference type="EMBL" id="BAABGT010000029">
    <property type="protein sequence ID" value="GAA4544143.1"/>
    <property type="molecule type" value="Genomic_DNA"/>
</dbReference>
<reference evidence="3" key="1">
    <citation type="journal article" date="2019" name="Int. J. Syst. Evol. Microbiol.">
        <title>The Global Catalogue of Microorganisms (GCM) 10K type strain sequencing project: providing services to taxonomists for standard genome sequencing and annotation.</title>
        <authorList>
            <consortium name="The Broad Institute Genomics Platform"/>
            <consortium name="The Broad Institute Genome Sequencing Center for Infectious Disease"/>
            <person name="Wu L."/>
            <person name="Ma J."/>
        </authorList>
    </citation>
    <scope>NUCLEOTIDE SEQUENCE [LARGE SCALE GENOMIC DNA]</scope>
    <source>
        <strain evidence="3">JCM 17906</strain>
    </source>
</reference>
<name>A0ABP8RQ04_9PSEU</name>
<dbReference type="SUPFAM" id="SSF54593">
    <property type="entry name" value="Glyoxalase/Bleomycin resistance protein/Dihydroxybiphenyl dioxygenase"/>
    <property type="match status" value="1"/>
</dbReference>
<sequence>MYDALVSADIVTADPDGDAAQLVDLLGLPSPRPNAFLEPQGHGFRAVWLRVQRSMRSAPTRIEVIGSRPRTEPHDYVVERIAAQGSRPVRTHATVLAASDIEAVRDRLVSSGVRHRVTPASDDFPFSRIWVGVTADEPTGYDPSVDGGLWAEVVPTSHSGIPAPPDVHDAEPADALRIDARRFLVADLDAAVRSLDSALGLVPDPVSSDSSAKYARYDFAFDRSAGIELVQPLDPDDELGRFVSRWGAGPHAIVLSVGDLGRCEEELVGRGAEPSRTSRGTGDERLLLPATATCGTPFEIVQRCA</sequence>
<evidence type="ECO:0000259" key="1">
    <source>
        <dbReference type="PROSITE" id="PS51819"/>
    </source>
</evidence>
<dbReference type="Gene3D" id="3.10.180.10">
    <property type="entry name" value="2,3-Dihydroxybiphenyl 1,2-Dioxygenase, domain 1"/>
    <property type="match status" value="1"/>
</dbReference>
<comment type="caution">
    <text evidence="2">The sequence shown here is derived from an EMBL/GenBank/DDBJ whole genome shotgun (WGS) entry which is preliminary data.</text>
</comment>
<dbReference type="InterPro" id="IPR029068">
    <property type="entry name" value="Glyas_Bleomycin-R_OHBP_Dase"/>
</dbReference>
<accession>A0ABP8RQ04</accession>